<dbReference type="Gene3D" id="2.30.30.40">
    <property type="entry name" value="SH3 Domains"/>
    <property type="match status" value="1"/>
</dbReference>
<protein>
    <submittedName>
        <fullName evidence="5">NCK interacting protein with SH3 domain</fullName>
    </submittedName>
</protein>
<feature type="compositionally biased region" description="Polar residues" evidence="3">
    <location>
        <begin position="111"/>
        <end position="123"/>
    </location>
</feature>
<dbReference type="Proteomes" id="UP000000539">
    <property type="component" value="Chromosome 12"/>
</dbReference>
<reference evidence="5" key="1">
    <citation type="submission" date="2020-11" db="EMBL/GenBank/DDBJ databases">
        <title>Gallus gallus (Chicken) genome, bGalGal1, GRCg7b, maternal haplotype autosomes + Z &amp; W.</title>
        <authorList>
            <person name="Warren W."/>
            <person name="Formenti G."/>
            <person name="Fedrigo O."/>
            <person name="Haase B."/>
            <person name="Mountcastle J."/>
            <person name="Balacco J."/>
            <person name="Tracey A."/>
            <person name="Schneider V."/>
            <person name="Okimoto R."/>
            <person name="Cheng H."/>
            <person name="Hawken R."/>
            <person name="Howe K."/>
            <person name="Jarvis E.D."/>
        </authorList>
    </citation>
    <scope>NUCLEOTIDE SEQUENCE [LARGE SCALE GENOMIC DNA]</scope>
    <source>
        <strain evidence="5">Broiler</strain>
    </source>
</reference>
<evidence type="ECO:0000259" key="4">
    <source>
        <dbReference type="PROSITE" id="PS50002"/>
    </source>
</evidence>
<dbReference type="SMART" id="SM00326">
    <property type="entry name" value="SH3"/>
    <property type="match status" value="1"/>
</dbReference>
<dbReference type="PROSITE" id="PS50002">
    <property type="entry name" value="SH3"/>
    <property type="match status" value="1"/>
</dbReference>
<feature type="domain" description="SH3" evidence="4">
    <location>
        <begin position="1"/>
        <end position="58"/>
    </location>
</feature>
<feature type="compositionally biased region" description="Pro residues" evidence="3">
    <location>
        <begin position="162"/>
        <end position="177"/>
    </location>
</feature>
<dbReference type="OrthoDB" id="445362at2759"/>
<evidence type="ECO:0000313" key="5">
    <source>
        <dbReference type="Ensembl" id="ENSGALP00010040035.1"/>
    </source>
</evidence>
<evidence type="ECO:0000256" key="3">
    <source>
        <dbReference type="SAM" id="MobiDB-lite"/>
    </source>
</evidence>
<dbReference type="InterPro" id="IPR035514">
    <property type="entry name" value="SPIN90_SH3"/>
</dbReference>
<feature type="region of interest" description="Disordered" evidence="3">
    <location>
        <begin position="148"/>
        <end position="187"/>
    </location>
</feature>
<evidence type="ECO:0000256" key="2">
    <source>
        <dbReference type="PROSITE-ProRule" id="PRU00192"/>
    </source>
</evidence>
<evidence type="ECO:0000256" key="1">
    <source>
        <dbReference type="ARBA" id="ARBA00022443"/>
    </source>
</evidence>
<dbReference type="GeneTree" id="ENSGT00390000015725"/>
<organism evidence="5 6">
    <name type="scientific">Gallus gallus</name>
    <name type="common">Chicken</name>
    <dbReference type="NCBI Taxonomy" id="9031"/>
    <lineage>
        <taxon>Eukaryota</taxon>
        <taxon>Metazoa</taxon>
        <taxon>Chordata</taxon>
        <taxon>Craniata</taxon>
        <taxon>Vertebrata</taxon>
        <taxon>Euteleostomi</taxon>
        <taxon>Archelosauria</taxon>
        <taxon>Archosauria</taxon>
        <taxon>Dinosauria</taxon>
        <taxon>Saurischia</taxon>
        <taxon>Theropoda</taxon>
        <taxon>Coelurosauria</taxon>
        <taxon>Aves</taxon>
        <taxon>Neognathae</taxon>
        <taxon>Galloanserae</taxon>
        <taxon>Galliformes</taxon>
        <taxon>Phasianidae</taxon>
        <taxon>Phasianinae</taxon>
        <taxon>Gallus</taxon>
    </lineage>
</organism>
<dbReference type="SUPFAM" id="SSF50044">
    <property type="entry name" value="SH3-domain"/>
    <property type="match status" value="1"/>
</dbReference>
<keyword evidence="6" id="KW-1185">Reference proteome</keyword>
<proteinExistence type="predicted"/>
<dbReference type="AlphaFoldDB" id="A0A8V1AET6"/>
<keyword evidence="1 2" id="KW-0728">SH3 domain</keyword>
<dbReference type="Pfam" id="PF00018">
    <property type="entry name" value="SH3_1"/>
    <property type="match status" value="1"/>
</dbReference>
<sequence>MYRALYSFRSAEPNSLPFAAGETFLLLERSNQHWWLVTRAGSGETGYAPASYLQRLQVLEQDVVLQSIDRAIEAVHNAAMKNGGKYNLEQRDVLQKLIHHRKETVSRKSHSPSPQGMVMTQSSSDHHLDAARQPNGVCRTGYERHHSLPNTEFEEEDEGPYQIPPQPRRAAPITPPPPEKRKSAQMAAPLKSKGDFWGEKPLWSCHCEGPGSPAQPSRCGWRPPAWECSSRLAARWPGLLGRHRSSGAVSPRQAKGLYRGCAKCTASPGGAQWQCWDRDRPRSAFAPSPSCTFFVQRSDEISTKSVGLCMKQK</sequence>
<accession>A0A8V1AET6</accession>
<name>A0A8V1AET6_CHICK</name>
<dbReference type="Ensembl" id="ENSGALT00010065769.1">
    <property type="protein sequence ID" value="ENSGALP00010040035.1"/>
    <property type="gene ID" value="ENSGALG00010027130.1"/>
</dbReference>
<gene>
    <name evidence="5" type="primary">NCKIPSD</name>
</gene>
<dbReference type="InterPro" id="IPR001452">
    <property type="entry name" value="SH3_domain"/>
</dbReference>
<reference evidence="5" key="3">
    <citation type="submission" date="2025-09" db="UniProtKB">
        <authorList>
            <consortium name="Ensembl"/>
        </authorList>
    </citation>
    <scope>IDENTIFICATION</scope>
    <source>
        <strain evidence="5">broiler</strain>
    </source>
</reference>
<reference evidence="5" key="2">
    <citation type="submission" date="2025-08" db="UniProtKB">
        <authorList>
            <consortium name="Ensembl"/>
        </authorList>
    </citation>
    <scope>IDENTIFICATION</scope>
    <source>
        <strain evidence="5">broiler</strain>
    </source>
</reference>
<dbReference type="InterPro" id="IPR036028">
    <property type="entry name" value="SH3-like_dom_sf"/>
</dbReference>
<feature type="region of interest" description="Disordered" evidence="3">
    <location>
        <begin position="102"/>
        <end position="133"/>
    </location>
</feature>
<dbReference type="CDD" id="cd11849">
    <property type="entry name" value="SH3_SPIN90"/>
    <property type="match status" value="1"/>
</dbReference>
<evidence type="ECO:0000313" key="6">
    <source>
        <dbReference type="Proteomes" id="UP000000539"/>
    </source>
</evidence>